<sequence>KIDQLPLVRRLTIPECFLLVTQRITKYPILLERIIQNTDADTDEYKHLEYALELIKHTISQVNTQVSEYDKIARVREISYRLEPKTPIRLMDDQWFRREDLIQGNKTLLYEGALTWRSSGKQKGL</sequence>
<evidence type="ECO:0000313" key="3">
    <source>
        <dbReference type="EMBL" id="MEQ2205483.1"/>
    </source>
</evidence>
<dbReference type="InterPro" id="IPR011993">
    <property type="entry name" value="PH-like_dom_sf"/>
</dbReference>
<organism evidence="3 4">
    <name type="scientific">Xenoophorus captivus</name>
    <dbReference type="NCBI Taxonomy" id="1517983"/>
    <lineage>
        <taxon>Eukaryota</taxon>
        <taxon>Metazoa</taxon>
        <taxon>Chordata</taxon>
        <taxon>Craniata</taxon>
        <taxon>Vertebrata</taxon>
        <taxon>Euteleostomi</taxon>
        <taxon>Actinopterygii</taxon>
        <taxon>Neopterygii</taxon>
        <taxon>Teleostei</taxon>
        <taxon>Neoteleostei</taxon>
        <taxon>Acanthomorphata</taxon>
        <taxon>Ovalentaria</taxon>
        <taxon>Atherinomorphae</taxon>
        <taxon>Cyprinodontiformes</taxon>
        <taxon>Goodeidae</taxon>
        <taxon>Xenoophorus</taxon>
    </lineage>
</organism>
<dbReference type="InterPro" id="IPR000219">
    <property type="entry name" value="DH_dom"/>
</dbReference>
<dbReference type="PANTHER" id="PTHR13944">
    <property type="entry name" value="AGAP007712-PA"/>
    <property type="match status" value="1"/>
</dbReference>
<reference evidence="3 4" key="1">
    <citation type="submission" date="2021-06" db="EMBL/GenBank/DDBJ databases">
        <authorList>
            <person name="Palmer J.M."/>
        </authorList>
    </citation>
    <scope>NUCLEOTIDE SEQUENCE [LARGE SCALE GENOMIC DNA]</scope>
    <source>
        <strain evidence="3 4">XC_2019</strain>
        <tissue evidence="3">Muscle</tissue>
    </source>
</reference>
<accession>A0ABV0RD48</accession>
<evidence type="ECO:0000313" key="4">
    <source>
        <dbReference type="Proteomes" id="UP001434883"/>
    </source>
</evidence>
<comment type="caution">
    <text evidence="3">The sequence shown here is derived from an EMBL/GenBank/DDBJ whole genome shotgun (WGS) entry which is preliminary data.</text>
</comment>
<keyword evidence="1" id="KW-0863">Zinc-finger</keyword>
<name>A0ABV0RD48_9TELE</name>
<evidence type="ECO:0000259" key="2">
    <source>
        <dbReference type="PROSITE" id="PS50010"/>
    </source>
</evidence>
<proteinExistence type="predicted"/>
<feature type="non-terminal residue" evidence="3">
    <location>
        <position position="1"/>
    </location>
</feature>
<dbReference type="PANTHER" id="PTHR13944:SF23">
    <property type="entry name" value="RHO GUANINE NUCLEOTIDE EXCHANGE FACTOR 18"/>
    <property type="match status" value="1"/>
</dbReference>
<evidence type="ECO:0000256" key="1">
    <source>
        <dbReference type="ARBA" id="ARBA00022771"/>
    </source>
</evidence>
<dbReference type="Proteomes" id="UP001434883">
    <property type="component" value="Unassembled WGS sequence"/>
</dbReference>
<protein>
    <recommendedName>
        <fullName evidence="2">DH domain-containing protein</fullName>
    </recommendedName>
</protein>
<dbReference type="EMBL" id="JAHRIN010042111">
    <property type="protein sequence ID" value="MEQ2205483.1"/>
    <property type="molecule type" value="Genomic_DNA"/>
</dbReference>
<dbReference type="Gene3D" id="1.20.900.10">
    <property type="entry name" value="Dbl homology (DH) domain"/>
    <property type="match status" value="1"/>
</dbReference>
<dbReference type="InterPro" id="IPR051632">
    <property type="entry name" value="Rho_GEF"/>
</dbReference>
<dbReference type="InterPro" id="IPR035899">
    <property type="entry name" value="DBL_dom_sf"/>
</dbReference>
<keyword evidence="4" id="KW-1185">Reference proteome</keyword>
<dbReference type="PROSITE" id="PS50010">
    <property type="entry name" value="DH_2"/>
    <property type="match status" value="1"/>
</dbReference>
<dbReference type="Pfam" id="PF00621">
    <property type="entry name" value="RhoGEF"/>
    <property type="match status" value="1"/>
</dbReference>
<gene>
    <name evidence="3" type="ORF">XENOCAPTIV_000188</name>
</gene>
<feature type="domain" description="DH" evidence="2">
    <location>
        <begin position="1"/>
        <end position="65"/>
    </location>
</feature>
<dbReference type="Gene3D" id="2.30.29.30">
    <property type="entry name" value="Pleckstrin-homology domain (PH domain)/Phosphotyrosine-binding domain (PTB)"/>
    <property type="match status" value="1"/>
</dbReference>
<dbReference type="SUPFAM" id="SSF48065">
    <property type="entry name" value="DBL homology domain (DH-domain)"/>
    <property type="match status" value="1"/>
</dbReference>
<keyword evidence="1" id="KW-0862">Zinc</keyword>
<keyword evidence="1" id="KW-0479">Metal-binding</keyword>